<reference evidence="2 3" key="1">
    <citation type="submission" date="2020-03" db="EMBL/GenBank/DDBJ databases">
        <title>Genomic Encyclopedia of Type Strains, Phase IV (KMG-IV): sequencing the most valuable type-strain genomes for metagenomic binning, comparative biology and taxonomic classification.</title>
        <authorList>
            <person name="Goeker M."/>
        </authorList>
    </citation>
    <scope>NUCLEOTIDE SEQUENCE [LARGE SCALE GENOMIC DNA]</scope>
    <source>
        <strain evidence="2 3">DSM 25229</strain>
    </source>
</reference>
<keyword evidence="1" id="KW-0812">Transmembrane</keyword>
<sequence length="129" mass="13308">MIDRHRGLALWLVSLALLIKALVPAGYMIGESHTRTFDVIVCADGMGAPIARQIAIEFDDNGKQAGKHVGGGECAFTALGHGSIAVADLALLVLAPLFILLLGTAAPPSAPAARLTRLRPPLRGPPAAA</sequence>
<keyword evidence="3" id="KW-1185">Reference proteome</keyword>
<evidence type="ECO:0000313" key="3">
    <source>
        <dbReference type="Proteomes" id="UP000535078"/>
    </source>
</evidence>
<dbReference type="Proteomes" id="UP000535078">
    <property type="component" value="Unassembled WGS sequence"/>
</dbReference>
<dbReference type="AlphaFoldDB" id="A0A7X5XTR9"/>
<evidence type="ECO:0000256" key="1">
    <source>
        <dbReference type="SAM" id="Phobius"/>
    </source>
</evidence>
<evidence type="ECO:0000313" key="2">
    <source>
        <dbReference type="EMBL" id="NJB90823.1"/>
    </source>
</evidence>
<dbReference type="EMBL" id="JAATIT010000004">
    <property type="protein sequence ID" value="NJB90823.1"/>
    <property type="molecule type" value="Genomic_DNA"/>
</dbReference>
<name>A0A7X5XTR9_9SPHN</name>
<dbReference type="InterPro" id="IPR021333">
    <property type="entry name" value="DUF2946"/>
</dbReference>
<dbReference type="Pfam" id="PF11162">
    <property type="entry name" value="DUF2946"/>
    <property type="match status" value="1"/>
</dbReference>
<accession>A0A7X5XTR9</accession>
<protein>
    <recommendedName>
        <fullName evidence="4">DUF2946 domain-containing protein</fullName>
    </recommendedName>
</protein>
<dbReference type="RefSeq" id="WP_167922214.1">
    <property type="nucleotide sequence ID" value="NZ_JAATIT010000004.1"/>
</dbReference>
<evidence type="ECO:0008006" key="4">
    <source>
        <dbReference type="Google" id="ProtNLM"/>
    </source>
</evidence>
<feature type="transmembrane region" description="Helical" evidence="1">
    <location>
        <begin position="89"/>
        <end position="110"/>
    </location>
</feature>
<gene>
    <name evidence="2" type="ORF">GGR90_003025</name>
</gene>
<organism evidence="2 3">
    <name type="scientific">Sphingopyxis italica</name>
    <dbReference type="NCBI Taxonomy" id="1129133"/>
    <lineage>
        <taxon>Bacteria</taxon>
        <taxon>Pseudomonadati</taxon>
        <taxon>Pseudomonadota</taxon>
        <taxon>Alphaproteobacteria</taxon>
        <taxon>Sphingomonadales</taxon>
        <taxon>Sphingomonadaceae</taxon>
        <taxon>Sphingopyxis</taxon>
    </lineage>
</organism>
<keyword evidence="1" id="KW-0472">Membrane</keyword>
<keyword evidence="1" id="KW-1133">Transmembrane helix</keyword>
<proteinExistence type="predicted"/>
<comment type="caution">
    <text evidence="2">The sequence shown here is derived from an EMBL/GenBank/DDBJ whole genome shotgun (WGS) entry which is preliminary data.</text>
</comment>